<dbReference type="PANTHER" id="PTHR28541">
    <property type="entry name" value="DDB1- AND CUL4-ASSOCIATED FACTOR 15"/>
    <property type="match status" value="1"/>
</dbReference>
<dbReference type="GO" id="GO:0016567">
    <property type="term" value="P:protein ubiquitination"/>
    <property type="evidence" value="ECO:0007669"/>
    <property type="project" value="InterPro"/>
</dbReference>
<dbReference type="Pfam" id="PF14939">
    <property type="entry name" value="DCAF15_WD40"/>
    <property type="match status" value="1"/>
</dbReference>
<dbReference type="CDD" id="cd20917">
    <property type="entry name" value="DCAF15-NTD"/>
    <property type="match status" value="1"/>
</dbReference>
<dbReference type="EnsemblMetazoa" id="XM_024225303.1">
    <property type="protein sequence ID" value="XP_024081071.1"/>
    <property type="gene ID" value="LOC106670815"/>
</dbReference>
<feature type="domain" description="DDB1- and CUL4-associated factor 15 WD40 repeat-containing" evidence="1">
    <location>
        <begin position="47"/>
        <end position="260"/>
    </location>
</feature>
<dbReference type="Proteomes" id="UP000494040">
    <property type="component" value="Unassembled WGS sequence"/>
</dbReference>
<dbReference type="OrthoDB" id="6354267at2759"/>
<proteinExistence type="predicted"/>
<name>A0A8I6SL98_CIMLE</name>
<dbReference type="InterPro" id="IPR047319">
    <property type="entry name" value="DCAF15_C"/>
</dbReference>
<accession>A0A8I6SL98</accession>
<dbReference type="InterPro" id="IPR038914">
    <property type="entry name" value="DCAF15"/>
</dbReference>
<sequence>MEGSLRVSALAEYKSKRYSKGNLLRKLYNREVFGQFIHGVSIHHEPTKQLFSKVPNHLIFGLCDTIPDAGKHILIGVTRCGQILLTYSFRVYSSFFSSSSVYSYTLHFWLFRPGQLSDMIGEVQLFDGAQVEEMLTIGIAQWPHDNTRVLVFGSYQESNSVHDLRSDVEFKSSTYITLTTLPSLQGCDKCKPVASTFSEEEMMADGDVSVGPTCFNHGLTIHTYFSAPHFYTFDPETCLASDGRIVFNTGSFLHVLSMRVENGLETSTHDSSTAFENRLTFSFLRRHKYSIFMSDNWDCNMIQLLIKKLRRGLHTDKSQLNVYLQYALERHLLRRSDMKCKFSTDKGLSCGQLAVTLLDANNPKRKFFTLYNHKVKRTYSSSNKKDKFDFVKLLEDDEGKPSAIPTSVPSRKKEENVKKRTKVVSLFLSGLGKGAFSRRKSNRRTTRHNHPSNEAELTGEMIMENKTGLGHQPVSGCTVVLDRRFADHDSSSQIEGDEPDAHCTLPISAHGSRRMTMISDHVNSLPSPLVLVRQNSLDAEQLAFKAATAICKMEGCKFWFYSDYRNEIVKVCQATGEVFALLFIRLNVDYFPITSKRNKADLHNFYETSCLYIWNPTDGIVYLQGYSDLEIAPTANDRPWRPARKNASVLKKTLNLLPAHAPRLFIHDIKTGTLSPPADRILDRDNLIGFRLHPRSVILKDGLTRK</sequence>
<dbReference type="GeneID" id="106670815"/>
<dbReference type="InterPro" id="IPR032734">
    <property type="entry name" value="DCAF15_WD40"/>
</dbReference>
<dbReference type="OMA" id="DKMYEFC"/>
<protein>
    <recommendedName>
        <fullName evidence="1">DDB1- and CUL4-associated factor 15 WD40 repeat-containing domain-containing protein</fullName>
    </recommendedName>
</protein>
<organism evidence="2 3">
    <name type="scientific">Cimex lectularius</name>
    <name type="common">Bed bug</name>
    <name type="synonym">Acanthia lectularia</name>
    <dbReference type="NCBI Taxonomy" id="79782"/>
    <lineage>
        <taxon>Eukaryota</taxon>
        <taxon>Metazoa</taxon>
        <taxon>Ecdysozoa</taxon>
        <taxon>Arthropoda</taxon>
        <taxon>Hexapoda</taxon>
        <taxon>Insecta</taxon>
        <taxon>Pterygota</taxon>
        <taxon>Neoptera</taxon>
        <taxon>Paraneoptera</taxon>
        <taxon>Hemiptera</taxon>
        <taxon>Heteroptera</taxon>
        <taxon>Panheteroptera</taxon>
        <taxon>Cimicomorpha</taxon>
        <taxon>Cimicidae</taxon>
        <taxon>Cimex</taxon>
    </lineage>
</organism>
<dbReference type="CDD" id="cd20913">
    <property type="entry name" value="DCAF15-CTD"/>
    <property type="match status" value="1"/>
</dbReference>
<keyword evidence="3" id="KW-1185">Reference proteome</keyword>
<dbReference type="RefSeq" id="XP_024081071.1">
    <property type="nucleotide sequence ID" value="XM_024225303.1"/>
</dbReference>
<dbReference type="GO" id="GO:0080008">
    <property type="term" value="C:Cul4-RING E3 ubiquitin ligase complex"/>
    <property type="evidence" value="ECO:0007669"/>
    <property type="project" value="TreeGrafter"/>
</dbReference>
<evidence type="ECO:0000313" key="2">
    <source>
        <dbReference type="EnsemblMetazoa" id="XP_024081071.1"/>
    </source>
</evidence>
<reference evidence="2" key="1">
    <citation type="submission" date="2022-01" db="UniProtKB">
        <authorList>
            <consortium name="EnsemblMetazoa"/>
        </authorList>
    </citation>
    <scope>IDENTIFICATION</scope>
</reference>
<dbReference type="PANTHER" id="PTHR28541:SF1">
    <property type="entry name" value="DDB1- AND CUL4-ASSOCIATED FACTOR 15"/>
    <property type="match status" value="1"/>
</dbReference>
<evidence type="ECO:0000313" key="3">
    <source>
        <dbReference type="Proteomes" id="UP000494040"/>
    </source>
</evidence>
<evidence type="ECO:0000259" key="1">
    <source>
        <dbReference type="Pfam" id="PF14939"/>
    </source>
</evidence>
<dbReference type="AlphaFoldDB" id="A0A8I6SL98"/>